<feature type="signal peptide" evidence="9">
    <location>
        <begin position="1"/>
        <end position="31"/>
    </location>
</feature>
<dbReference type="STRING" id="408657.SAMN04487995_5076"/>
<gene>
    <name evidence="11" type="ORF">SAMN04487995_5076</name>
</gene>
<dbReference type="PROSITE" id="PS52016">
    <property type="entry name" value="TONB_DEPENDENT_REC_3"/>
    <property type="match status" value="1"/>
</dbReference>
<organism evidence="11 12">
    <name type="scientific">Dyadobacter koreensis</name>
    <dbReference type="NCBI Taxonomy" id="408657"/>
    <lineage>
        <taxon>Bacteria</taxon>
        <taxon>Pseudomonadati</taxon>
        <taxon>Bacteroidota</taxon>
        <taxon>Cytophagia</taxon>
        <taxon>Cytophagales</taxon>
        <taxon>Spirosomataceae</taxon>
        <taxon>Dyadobacter</taxon>
    </lineage>
</organism>
<keyword evidence="12" id="KW-1185">Reference proteome</keyword>
<dbReference type="InterPro" id="IPR037066">
    <property type="entry name" value="Plug_dom_sf"/>
</dbReference>
<evidence type="ECO:0000256" key="3">
    <source>
        <dbReference type="ARBA" id="ARBA00022452"/>
    </source>
</evidence>
<evidence type="ECO:0000256" key="8">
    <source>
        <dbReference type="PROSITE-ProRule" id="PRU01360"/>
    </source>
</evidence>
<sequence length="1088" mass="119969">MRINTQCKYRLSGRYVLSLFLAFGVALGAFAQSNVKGKVKDDTGQGLPGVSVVVKGTTAGTVTDIDGNYTVSVPDANGTLVFSFIGYLTQEIPLNNKSVLDVTLATDIKSLNEVIVVGYGTAKKATVTGSVVAVKGTELEKAPSANLSNSLGGRLPGVSAVQSSGEPGYDGSAIRIRGTNSLGNSDALIVVDGVPNRSGGLDRINPADIESVSVLKDAAAAIYGSRAGNGVILITTKRGKSGKPQISYDYNFGLARPTRTPKMASAEEYAIIRNELKIYDDLPVGQWQGAFQGFNTTGSYTRTDNKEVVNAIFTPDDVQKFRDGSDPLLHPNTDWYKEVIKAWSPQQRHNLQLIGGSENVKYLASLGYINQDGIYKNSATGYKQYNLRINLDAQINKYVTAKLGIAAREEFRFFPNGGGAGDIFRMLMRGKPTEIALWPNGLPGPDIENGQNPAIITTNQTGYNNDKKDFVQTNGSVEVLIPGVKGLKVTGSAAIDKLMRRQKSFAKPWTLYYWDKKSYEADGVTPVLTGSVRSTFTDPRLTETSSQELSVLLTGQINYDKAFGAHAFNVMAGVQREKVDADGFFAYRRYFISPVADQLYAGGDLEQNIGNSGSETVNGVTYNNTDLYQRARLSYFGRAGYNYKEKYLAEFLWRVDGSYIFPKNGRFGFFPGVSAGWRVSEEDFWKNNIKFVNNVKLRGSWGQMGAEAYLPNSSRLAEYQYLPTMSFSSYILNNQVAKSLYEARVQNNNFTWEVANNSNFGIEGTLLNDKISFEFDYFYNVRSKILIQQTGSTPASAGMDGKLPPVNLGKMKNSGYEFKVSYDGSHNDLTYSFSVNGGYAKNQITFWDETPGVRDYQRTTGKQYQAFLAYEFDGVFKDQAAIDANSVDYSALTANLRPGDMKFKDVDGDGAITSFDRVRQDKTQRPTFTGGATINVGYKAFDLSILFQGATGGLQYVGLTESGDIGNYLKYAYDRRWTIDNPNSDYPRLANRNNTYYTNTDFNNGGAAANTYFLKSNNYLRLKNIEIGYNLPSEIGKKLGIGSFRIYANGLNLFTWDKIKVWDPESTNNSGQYYPQSKIINMGVRVSF</sequence>
<dbReference type="InterPro" id="IPR023996">
    <property type="entry name" value="TonB-dep_OMP_SusC/RagA"/>
</dbReference>
<keyword evidence="7 8" id="KW-0998">Cell outer membrane</keyword>
<evidence type="ECO:0000259" key="10">
    <source>
        <dbReference type="Pfam" id="PF07715"/>
    </source>
</evidence>
<accession>A0A1H6ZD71</accession>
<protein>
    <submittedName>
        <fullName evidence="11">TonB-linked outer membrane protein, SusC/RagA family</fullName>
    </submittedName>
</protein>
<evidence type="ECO:0000256" key="4">
    <source>
        <dbReference type="ARBA" id="ARBA00022692"/>
    </source>
</evidence>
<dbReference type="AlphaFoldDB" id="A0A1H6ZD71"/>
<dbReference type="GO" id="GO:0044718">
    <property type="term" value="P:siderophore transmembrane transport"/>
    <property type="evidence" value="ECO:0007669"/>
    <property type="project" value="TreeGrafter"/>
</dbReference>
<dbReference type="NCBIfam" id="TIGR04056">
    <property type="entry name" value="OMP_RagA_SusC"/>
    <property type="match status" value="1"/>
</dbReference>
<evidence type="ECO:0000256" key="7">
    <source>
        <dbReference type="ARBA" id="ARBA00023237"/>
    </source>
</evidence>
<dbReference type="FunFam" id="2.170.130.10:FF:000003">
    <property type="entry name" value="SusC/RagA family TonB-linked outer membrane protein"/>
    <property type="match status" value="1"/>
</dbReference>
<dbReference type="Proteomes" id="UP000199532">
    <property type="component" value="Unassembled WGS sequence"/>
</dbReference>
<keyword evidence="3 8" id="KW-1134">Transmembrane beta strand</keyword>
<comment type="subcellular location">
    <subcellularLocation>
        <location evidence="1 8">Cell outer membrane</location>
        <topology evidence="1 8">Multi-pass membrane protein</topology>
    </subcellularLocation>
</comment>
<keyword evidence="2 8" id="KW-0813">Transport</keyword>
<name>A0A1H6ZD71_9BACT</name>
<keyword evidence="4 8" id="KW-0812">Transmembrane</keyword>
<dbReference type="Pfam" id="PF07715">
    <property type="entry name" value="Plug"/>
    <property type="match status" value="1"/>
</dbReference>
<evidence type="ECO:0000256" key="1">
    <source>
        <dbReference type="ARBA" id="ARBA00004571"/>
    </source>
</evidence>
<evidence type="ECO:0000256" key="6">
    <source>
        <dbReference type="ARBA" id="ARBA00023136"/>
    </source>
</evidence>
<dbReference type="RefSeq" id="WP_090339731.1">
    <property type="nucleotide sequence ID" value="NZ_FNXY01000008.1"/>
</dbReference>
<dbReference type="SUPFAM" id="SSF49464">
    <property type="entry name" value="Carboxypeptidase regulatory domain-like"/>
    <property type="match status" value="1"/>
</dbReference>
<dbReference type="PANTHER" id="PTHR30069:SF29">
    <property type="entry name" value="HEMOGLOBIN AND HEMOGLOBIN-HAPTOGLOBIN-BINDING PROTEIN 1-RELATED"/>
    <property type="match status" value="1"/>
</dbReference>
<dbReference type="NCBIfam" id="TIGR04057">
    <property type="entry name" value="SusC_RagA_signa"/>
    <property type="match status" value="1"/>
</dbReference>
<dbReference type="SUPFAM" id="SSF56935">
    <property type="entry name" value="Porins"/>
    <property type="match status" value="1"/>
</dbReference>
<evidence type="ECO:0000256" key="5">
    <source>
        <dbReference type="ARBA" id="ARBA00022729"/>
    </source>
</evidence>
<dbReference type="EMBL" id="FNXY01000008">
    <property type="protein sequence ID" value="SEJ50646.1"/>
    <property type="molecule type" value="Genomic_DNA"/>
</dbReference>
<evidence type="ECO:0000256" key="2">
    <source>
        <dbReference type="ARBA" id="ARBA00022448"/>
    </source>
</evidence>
<dbReference type="Pfam" id="PF13715">
    <property type="entry name" value="CarbopepD_reg_2"/>
    <property type="match status" value="1"/>
</dbReference>
<dbReference type="InterPro" id="IPR012910">
    <property type="entry name" value="Plug_dom"/>
</dbReference>
<proteinExistence type="inferred from homology"/>
<dbReference type="Gene3D" id="2.170.130.10">
    <property type="entry name" value="TonB-dependent receptor, plug domain"/>
    <property type="match status" value="1"/>
</dbReference>
<dbReference type="OrthoDB" id="9768177at2"/>
<dbReference type="GO" id="GO:0009279">
    <property type="term" value="C:cell outer membrane"/>
    <property type="evidence" value="ECO:0007669"/>
    <property type="project" value="UniProtKB-SubCell"/>
</dbReference>
<dbReference type="InterPro" id="IPR039426">
    <property type="entry name" value="TonB-dep_rcpt-like"/>
</dbReference>
<evidence type="ECO:0000313" key="12">
    <source>
        <dbReference type="Proteomes" id="UP000199532"/>
    </source>
</evidence>
<evidence type="ECO:0000313" key="11">
    <source>
        <dbReference type="EMBL" id="SEJ50646.1"/>
    </source>
</evidence>
<dbReference type="Gene3D" id="2.60.40.1120">
    <property type="entry name" value="Carboxypeptidase-like, regulatory domain"/>
    <property type="match status" value="1"/>
</dbReference>
<dbReference type="InterPro" id="IPR036942">
    <property type="entry name" value="Beta-barrel_TonB_sf"/>
</dbReference>
<feature type="domain" description="TonB-dependent receptor plug" evidence="10">
    <location>
        <begin position="124"/>
        <end position="231"/>
    </location>
</feature>
<dbReference type="FunFam" id="2.60.40.1120:FF:000003">
    <property type="entry name" value="Outer membrane protein Omp121"/>
    <property type="match status" value="1"/>
</dbReference>
<dbReference type="PANTHER" id="PTHR30069">
    <property type="entry name" value="TONB-DEPENDENT OUTER MEMBRANE RECEPTOR"/>
    <property type="match status" value="1"/>
</dbReference>
<dbReference type="GO" id="GO:0015344">
    <property type="term" value="F:siderophore uptake transmembrane transporter activity"/>
    <property type="evidence" value="ECO:0007669"/>
    <property type="project" value="TreeGrafter"/>
</dbReference>
<evidence type="ECO:0000256" key="9">
    <source>
        <dbReference type="SAM" id="SignalP"/>
    </source>
</evidence>
<dbReference type="InterPro" id="IPR023997">
    <property type="entry name" value="TonB-dep_OMP_SusC/RagA_CS"/>
</dbReference>
<keyword evidence="6 8" id="KW-0472">Membrane</keyword>
<reference evidence="11 12" key="1">
    <citation type="submission" date="2016-10" db="EMBL/GenBank/DDBJ databases">
        <authorList>
            <person name="de Groot N.N."/>
        </authorList>
    </citation>
    <scope>NUCLEOTIDE SEQUENCE [LARGE SCALE GENOMIC DNA]</scope>
    <source>
        <strain evidence="11 12">DSM 19938</strain>
    </source>
</reference>
<comment type="similarity">
    <text evidence="8">Belongs to the TonB-dependent receptor family.</text>
</comment>
<feature type="chain" id="PRO_5011725897" evidence="9">
    <location>
        <begin position="32"/>
        <end position="1088"/>
    </location>
</feature>
<dbReference type="Gene3D" id="2.40.170.20">
    <property type="entry name" value="TonB-dependent receptor, beta-barrel domain"/>
    <property type="match status" value="1"/>
</dbReference>
<dbReference type="InterPro" id="IPR008969">
    <property type="entry name" value="CarboxyPept-like_regulatory"/>
</dbReference>
<keyword evidence="5 9" id="KW-0732">Signal</keyword>